<dbReference type="Gene3D" id="2.60.120.260">
    <property type="entry name" value="Galactose-binding domain-like"/>
    <property type="match status" value="1"/>
</dbReference>
<dbReference type="PANTHER" id="PTHR12911">
    <property type="entry name" value="SAD1/UNC-84-LIKE PROTEIN-RELATED"/>
    <property type="match status" value="1"/>
</dbReference>
<dbReference type="Pfam" id="PF18580">
    <property type="entry name" value="HTH_SUN2"/>
    <property type="match status" value="1"/>
</dbReference>
<dbReference type="GO" id="GO:0043495">
    <property type="term" value="F:protein-membrane adaptor activity"/>
    <property type="evidence" value="ECO:0007669"/>
    <property type="project" value="TreeGrafter"/>
</dbReference>
<feature type="domain" description="SUN" evidence="9">
    <location>
        <begin position="608"/>
        <end position="769"/>
    </location>
</feature>
<dbReference type="Pfam" id="PF07738">
    <property type="entry name" value="Sad1_UNC"/>
    <property type="match status" value="1"/>
</dbReference>
<keyword evidence="4 8" id="KW-0472">Membrane</keyword>
<evidence type="ECO:0000256" key="2">
    <source>
        <dbReference type="ARBA" id="ARBA00022989"/>
    </source>
</evidence>
<evidence type="ECO:0000256" key="3">
    <source>
        <dbReference type="ARBA" id="ARBA00023054"/>
    </source>
</evidence>
<dbReference type="Pfam" id="PF09387">
    <property type="entry name" value="MRP"/>
    <property type="match status" value="1"/>
</dbReference>
<dbReference type="InterPro" id="IPR012919">
    <property type="entry name" value="SUN_dom"/>
</dbReference>
<reference evidence="11" key="2">
    <citation type="submission" date="2025-08" db="UniProtKB">
        <authorList>
            <consortium name="RefSeq"/>
        </authorList>
    </citation>
    <scope>IDENTIFICATION</scope>
    <source>
        <tissue evidence="11">Blood</tissue>
    </source>
</reference>
<keyword evidence="3 6" id="KW-0175">Coiled coil</keyword>
<name>A0A3Q7NM22_CALUR</name>
<evidence type="ECO:0000313" key="11">
    <source>
        <dbReference type="RefSeq" id="XP_025719372.1"/>
    </source>
</evidence>
<comment type="subcellular location">
    <subcellularLocation>
        <location evidence="5">Nucleus inner membrane</location>
        <topology evidence="5">Single-pass type II membrane protein</topology>
    </subcellularLocation>
</comment>
<dbReference type="CDD" id="cd21439">
    <property type="entry name" value="SUN1_cc1"/>
    <property type="match status" value="1"/>
</dbReference>
<keyword evidence="1 8" id="KW-0812">Transmembrane</keyword>
<evidence type="ECO:0000256" key="6">
    <source>
        <dbReference type="SAM" id="Coils"/>
    </source>
</evidence>
<dbReference type="CTD" id="23353"/>
<sequence length="770" mass="85569">MDFSRLHMYTPPQCVPENTGYTYALSSSYSSDALAFETEHRLDPVFDSPRMSRRSLRLVTTTCAVEDGQAGDAHSCTSSTVSLKDRAARTVKQRRSASKPALSINHTSRKVVSCAVGQSVASTLSGVACLRPPVLDESLIREQTKVDHFWGLDDDGDLKGGNKAATQGNGDLAAEATRSNGYTCSDCLLLSERKDTLTAHSAPLGPSPRLYSRDTSQKPESVSLKGKAASGIYWWLGIGWYQFVTLISWLNVFLLTRCLRNICKFLILLIPLLLLLGAGLSLCGQGDFLSGLPVLSWTRMYGAQRADGPESSVTPDASHLSQPPEAGDEAFHWHRMSEVERQMTSLSGQCRSHDEKLRELAAVLQKLQARVDQMDGDSEGTLSLIQRVVGQHLQEMGADRLSGSQTDAMTFYQEHELRLSNLEDVLGKLTEKSEAIRKELEQTKLRTASGVEEEQHLLSVVKHLDLELGQLKSELSRWQHLKTSCEEVDTIQGKVDAQVRETIKLMFSDGEQGGSLEWLLQTVSSRFVSKDDLQVLLRDLELQILRNITHYISVTKQVPDSETVVSAAKEAGISGITEAQARVIVNNALKLYSQDKTGMVDFALESGGGSILSTRCSETYETKTALISLFGIPLWYFSQSPRIVIQPDIHPGNCWAFRGSQGYLVVRLSMKIHPTTFTLEHIPKTLSPTGNITSAPKDFAVYGLENEYQEEGQLLGQFMYDQEGESLQMFHVLKKPDRTFQIVELRILSNWGHPEYTCLYRFRVHGEPVK</sequence>
<dbReference type="Proteomes" id="UP000286641">
    <property type="component" value="Unplaced"/>
</dbReference>
<evidence type="ECO:0000256" key="5">
    <source>
        <dbReference type="ARBA" id="ARBA00037816"/>
    </source>
</evidence>
<accession>A0A3Q7NM22</accession>
<feature type="region of interest" description="Disordered" evidence="7">
    <location>
        <begin position="306"/>
        <end position="326"/>
    </location>
</feature>
<evidence type="ECO:0000313" key="10">
    <source>
        <dbReference type="Proteomes" id="UP000286641"/>
    </source>
</evidence>
<evidence type="ECO:0000256" key="4">
    <source>
        <dbReference type="ARBA" id="ARBA00023136"/>
    </source>
</evidence>
<dbReference type="PANTHER" id="PTHR12911:SF23">
    <property type="entry name" value="SUN DOMAIN-CONTAINING PROTEIN 1"/>
    <property type="match status" value="1"/>
</dbReference>
<dbReference type="GeneID" id="112816841"/>
<protein>
    <submittedName>
        <fullName evidence="11">SUN domain-containing protein 1 isoform X6</fullName>
    </submittedName>
</protein>
<dbReference type="RefSeq" id="XP_025719372.1">
    <property type="nucleotide sequence ID" value="XM_025863587.1"/>
</dbReference>
<dbReference type="FunFam" id="2.60.120.260:FF:000009">
    <property type="entry name" value="SUN domain-containing protein 1 isoform X1"/>
    <property type="match status" value="1"/>
</dbReference>
<evidence type="ECO:0000256" key="8">
    <source>
        <dbReference type="SAM" id="Phobius"/>
    </source>
</evidence>
<feature type="transmembrane region" description="Helical" evidence="8">
    <location>
        <begin position="232"/>
        <end position="255"/>
    </location>
</feature>
<evidence type="ECO:0000259" key="9">
    <source>
        <dbReference type="PROSITE" id="PS51469"/>
    </source>
</evidence>
<evidence type="ECO:0000256" key="1">
    <source>
        <dbReference type="ARBA" id="ARBA00022692"/>
    </source>
</evidence>
<proteinExistence type="predicted"/>
<feature type="compositionally biased region" description="Polar residues" evidence="7">
    <location>
        <begin position="311"/>
        <end position="321"/>
    </location>
</feature>
<feature type="coiled-coil region" evidence="6">
    <location>
        <begin position="412"/>
        <end position="446"/>
    </location>
</feature>
<dbReference type="AlphaFoldDB" id="A0A3Q7NM22"/>
<gene>
    <name evidence="11" type="primary">SUN1</name>
</gene>
<feature type="transmembrane region" description="Helical" evidence="8">
    <location>
        <begin position="262"/>
        <end position="282"/>
    </location>
</feature>
<organism evidence="10 11">
    <name type="scientific">Callorhinus ursinus</name>
    <name type="common">Northern fur seal</name>
    <dbReference type="NCBI Taxonomy" id="34884"/>
    <lineage>
        <taxon>Eukaryota</taxon>
        <taxon>Metazoa</taxon>
        <taxon>Chordata</taxon>
        <taxon>Craniata</taxon>
        <taxon>Vertebrata</taxon>
        <taxon>Euteleostomi</taxon>
        <taxon>Mammalia</taxon>
        <taxon>Eutheria</taxon>
        <taxon>Laurasiatheria</taxon>
        <taxon>Carnivora</taxon>
        <taxon>Caniformia</taxon>
        <taxon>Pinnipedia</taxon>
        <taxon>Otariidae</taxon>
        <taxon>Callorhinus</taxon>
    </lineage>
</organism>
<dbReference type="InterPro" id="IPR040994">
    <property type="entry name" value="Sun_CC2"/>
</dbReference>
<keyword evidence="10" id="KW-1185">Reference proteome</keyword>
<feature type="coiled-coil region" evidence="6">
    <location>
        <begin position="350"/>
        <end position="377"/>
    </location>
</feature>
<reference key="1">
    <citation type="submission" date="2019-01" db="UniProtKB">
        <authorList>
            <consortium name="RefSeq"/>
        </authorList>
    </citation>
    <scope>IDENTIFICATION</scope>
</reference>
<keyword evidence="2 8" id="KW-1133">Transmembrane helix</keyword>
<dbReference type="PROSITE" id="PS51469">
    <property type="entry name" value="SUN"/>
    <property type="match status" value="1"/>
</dbReference>
<dbReference type="GO" id="GO:0034993">
    <property type="term" value="C:meiotic nuclear membrane microtubule tethering complex"/>
    <property type="evidence" value="ECO:0007669"/>
    <property type="project" value="TreeGrafter"/>
</dbReference>
<evidence type="ECO:0000256" key="7">
    <source>
        <dbReference type="SAM" id="MobiDB-lite"/>
    </source>
</evidence>
<dbReference type="GO" id="GO:0005637">
    <property type="term" value="C:nuclear inner membrane"/>
    <property type="evidence" value="ECO:0007669"/>
    <property type="project" value="UniProtKB-SubCell"/>
</dbReference>
<dbReference type="InterPro" id="IPR032680">
    <property type="entry name" value="SUN1_N"/>
</dbReference>
<dbReference type="InterPro" id="IPR045119">
    <property type="entry name" value="SUN1-5"/>
</dbReference>